<evidence type="ECO:0000259" key="10">
    <source>
        <dbReference type="PROSITE" id="PS50885"/>
    </source>
</evidence>
<evidence type="ECO:0000256" key="5">
    <source>
        <dbReference type="PROSITE-ProRule" id="PRU00284"/>
    </source>
</evidence>
<dbReference type="RefSeq" id="WP_135796596.1">
    <property type="nucleotide sequence ID" value="NZ_CP032096.1"/>
</dbReference>
<evidence type="ECO:0000256" key="2">
    <source>
        <dbReference type="ARBA" id="ARBA00022481"/>
    </source>
</evidence>
<feature type="coiled-coil region" evidence="6">
    <location>
        <begin position="531"/>
        <end position="558"/>
    </location>
</feature>
<dbReference type="PANTHER" id="PTHR43531">
    <property type="entry name" value="PROTEIN ICFG"/>
    <property type="match status" value="1"/>
</dbReference>
<feature type="domain" description="Methyl-accepting transducer" evidence="8">
    <location>
        <begin position="686"/>
        <end position="915"/>
    </location>
</feature>
<keyword evidence="2" id="KW-0488">Methylation</keyword>
<dbReference type="AlphaFoldDB" id="A0A4P7P1X3"/>
<dbReference type="InterPro" id="IPR003660">
    <property type="entry name" value="HAMP_dom"/>
</dbReference>
<feature type="transmembrane region" description="Helical" evidence="7">
    <location>
        <begin position="422"/>
        <end position="444"/>
    </location>
</feature>
<dbReference type="SUPFAM" id="SSF55785">
    <property type="entry name" value="PYP-like sensor domain (PAS domain)"/>
    <property type="match status" value="1"/>
</dbReference>
<evidence type="ECO:0000313" key="11">
    <source>
        <dbReference type="EMBL" id="QBZ84026.1"/>
    </source>
</evidence>
<dbReference type="GO" id="GO:0007165">
    <property type="term" value="P:signal transduction"/>
    <property type="evidence" value="ECO:0007669"/>
    <property type="project" value="UniProtKB-KW"/>
</dbReference>
<feature type="domain" description="HAMP" evidence="10">
    <location>
        <begin position="448"/>
        <end position="501"/>
    </location>
</feature>
<dbReference type="SUPFAM" id="SSF58104">
    <property type="entry name" value="Methyl-accepting chemotaxis protein (MCP) signaling domain"/>
    <property type="match status" value="1"/>
</dbReference>
<reference evidence="11 12" key="1">
    <citation type="submission" date="2018-08" db="EMBL/GenBank/DDBJ databases">
        <title>Horizontal acquisition of hydrogen conversion ability and other habitat adaptations in Hydrogenovibrio crunogenus strains.</title>
        <authorList>
            <person name="Gonnella G."/>
            <person name="Adam N."/>
            <person name="Perner M."/>
        </authorList>
    </citation>
    <scope>NUCLEOTIDE SEQUENCE [LARGE SCALE GENOMIC DNA]</scope>
    <source>
        <strain evidence="11 12">SP-41</strain>
    </source>
</reference>
<dbReference type="Gene3D" id="1.20.120.1530">
    <property type="match status" value="1"/>
</dbReference>
<evidence type="ECO:0000256" key="4">
    <source>
        <dbReference type="ARBA" id="ARBA00029447"/>
    </source>
</evidence>
<dbReference type="InterPro" id="IPR013655">
    <property type="entry name" value="PAS_fold_3"/>
</dbReference>
<dbReference type="SMART" id="SM00304">
    <property type="entry name" value="HAMP"/>
    <property type="match status" value="2"/>
</dbReference>
<evidence type="ECO:0000313" key="12">
    <source>
        <dbReference type="Proteomes" id="UP000296201"/>
    </source>
</evidence>
<feature type="transmembrane region" description="Helical" evidence="7">
    <location>
        <begin position="164"/>
        <end position="187"/>
    </location>
</feature>
<keyword evidence="7" id="KW-1133">Transmembrane helix</keyword>
<dbReference type="InterPro" id="IPR035965">
    <property type="entry name" value="PAS-like_dom_sf"/>
</dbReference>
<dbReference type="InterPro" id="IPR004090">
    <property type="entry name" value="Chemotax_Me-accpt_rcpt"/>
</dbReference>
<dbReference type="GO" id="GO:0004888">
    <property type="term" value="F:transmembrane signaling receptor activity"/>
    <property type="evidence" value="ECO:0007669"/>
    <property type="project" value="InterPro"/>
</dbReference>
<evidence type="ECO:0000259" key="9">
    <source>
        <dbReference type="PROSITE" id="PS50112"/>
    </source>
</evidence>
<keyword evidence="12" id="KW-1185">Reference proteome</keyword>
<name>A0A4P7P1X3_9GAMM</name>
<feature type="domain" description="HAMP" evidence="10">
    <location>
        <begin position="589"/>
        <end position="636"/>
    </location>
</feature>
<dbReference type="PROSITE" id="PS50112">
    <property type="entry name" value="PAS"/>
    <property type="match status" value="1"/>
</dbReference>
<dbReference type="Gene3D" id="1.10.287.950">
    <property type="entry name" value="Methyl-accepting chemotaxis protein"/>
    <property type="match status" value="1"/>
</dbReference>
<dbReference type="NCBIfam" id="TIGR00229">
    <property type="entry name" value="sensory_box"/>
    <property type="match status" value="1"/>
</dbReference>
<dbReference type="Proteomes" id="UP000296201">
    <property type="component" value="Chromosome"/>
</dbReference>
<dbReference type="Pfam" id="PF00015">
    <property type="entry name" value="MCPsignal"/>
    <property type="match status" value="1"/>
</dbReference>
<keyword evidence="3 5" id="KW-0807">Transducer</keyword>
<sequence>MRNNSPVTQKEYDIPSNYILVSETDLQGNITFANQEFIEVSGFSWEELEGQPHNLIRHPDVPEKVFEDLWRTLKKGQPWHQLVKNRCKNGDHYWVEANIAPIVQNGEIVGYKSIRNPIGQKEVALAESAYALIQKGERFIKGGVVVTPFSEKLARFSPLPQKSILGKTIIPLIVMAIIWSAVLQVYLQNVADNLYSGAVKDRQELLLKNLDSEISSQSQIALTNAVGIAGNSAVIYGLYDHQDTVLWQIVKVNYEQYVKRANMSGIGIAIFDADLKKVANSGVNIDVGSLPKEAQTSVHFQKEGGYIQAQVPVPYGDKTIGLVVISLPLTQVADLEKESKHGYAALAFEEGQFHLAEGFQKSPIQQLLNDVDIKLLTAQGYAVVDNELLVLGQVKQGDQVVGAHVVSEPMVILDKLLSDTYFMIYVSQIAMTGGFILLLIQVYWRMRSFVLKPLKSLTQKLSRASEEGSLSVRAEVVNQDEIGRMAMNFNLYVTSVQQLMIGVSDMVSALSKGNLDHRYKADAKGDLNILKEDVNMSADKIQDVISELERAIHCIKEATYDFESQTQFEGDFSVMVSDLQDAMKVTHEAVTGINATMEHIAAGEFSSRLNANLMGELDALKTNINHSLDQLEDGMTEAVDVIVAQSKGDLTQRIEGDYQGKLNVMKEALNASLDNVSGAVSGLMLSSQTVNDASSQIASGSQDLSDRIQQQASTLQETVNSMESITQTVRKNADSAKEASDLASSAKVQADSGAAVMSQTMNSMQELSESSQKISDIIGLIDSIAFQTNLLALNAAVEAARAGEQGRGFAVVAGEVRTLAGKSAEAAKEIRSLIETSVSQVAHSEGLVAKSEQEFSSILEMILQMDRFISDIAKANNEQTKSIEEINEAVEDMDGVTQQNAALVEETAHAADMLKSEAEEMRSQVTYFRVKPGQNNRLAAPKKVQMAALPEVIK</sequence>
<dbReference type="PROSITE" id="PS50111">
    <property type="entry name" value="CHEMOTAXIS_TRANSDUC_2"/>
    <property type="match status" value="1"/>
</dbReference>
<comment type="similarity">
    <text evidence="4">Belongs to the methyl-accepting chemotaxis (MCP) protein family.</text>
</comment>
<dbReference type="Gene3D" id="3.30.450.20">
    <property type="entry name" value="PAS domain"/>
    <property type="match status" value="1"/>
</dbReference>
<keyword evidence="7" id="KW-0812">Transmembrane</keyword>
<dbReference type="GO" id="GO:0006935">
    <property type="term" value="P:chemotaxis"/>
    <property type="evidence" value="ECO:0007669"/>
    <property type="project" value="InterPro"/>
</dbReference>
<evidence type="ECO:0000256" key="7">
    <source>
        <dbReference type="SAM" id="Phobius"/>
    </source>
</evidence>
<accession>A0A4P7P1X3</accession>
<gene>
    <name evidence="11" type="primary">tap_2</name>
    <name evidence="11" type="ORF">GHNINEIG_02101</name>
</gene>
<feature type="domain" description="PAS" evidence="9">
    <location>
        <begin position="25"/>
        <end position="76"/>
    </location>
</feature>
<dbReference type="CDD" id="cd06225">
    <property type="entry name" value="HAMP"/>
    <property type="match status" value="1"/>
</dbReference>
<dbReference type="CDD" id="cd11386">
    <property type="entry name" value="MCP_signal"/>
    <property type="match status" value="1"/>
</dbReference>
<dbReference type="Pfam" id="PF18947">
    <property type="entry name" value="HAMP_2"/>
    <property type="match status" value="1"/>
</dbReference>
<feature type="domain" description="HAMP" evidence="10">
    <location>
        <begin position="503"/>
        <end position="546"/>
    </location>
</feature>
<evidence type="ECO:0000256" key="3">
    <source>
        <dbReference type="ARBA" id="ARBA00023224"/>
    </source>
</evidence>
<proteinExistence type="inferred from homology"/>
<dbReference type="InterPro" id="IPR051310">
    <property type="entry name" value="MCP_chemotaxis"/>
</dbReference>
<evidence type="ECO:0000256" key="6">
    <source>
        <dbReference type="SAM" id="Coils"/>
    </source>
</evidence>
<dbReference type="Gene3D" id="6.10.340.10">
    <property type="match status" value="1"/>
</dbReference>
<dbReference type="SUPFAM" id="SSF158472">
    <property type="entry name" value="HAMP domain-like"/>
    <property type="match status" value="1"/>
</dbReference>
<dbReference type="SMART" id="SM00283">
    <property type="entry name" value="MA"/>
    <property type="match status" value="1"/>
</dbReference>
<dbReference type="EMBL" id="CP032096">
    <property type="protein sequence ID" value="QBZ84026.1"/>
    <property type="molecule type" value="Genomic_DNA"/>
</dbReference>
<evidence type="ECO:0000256" key="1">
    <source>
        <dbReference type="ARBA" id="ARBA00004370"/>
    </source>
</evidence>
<comment type="subcellular location">
    <subcellularLocation>
        <location evidence="1">Membrane</location>
    </subcellularLocation>
</comment>
<protein>
    <submittedName>
        <fullName evidence="11">Methyl-accepting chemotaxis protein IV</fullName>
    </submittedName>
</protein>
<dbReference type="GO" id="GO:0005886">
    <property type="term" value="C:plasma membrane"/>
    <property type="evidence" value="ECO:0007669"/>
    <property type="project" value="TreeGrafter"/>
</dbReference>
<evidence type="ECO:0000259" key="8">
    <source>
        <dbReference type="PROSITE" id="PS50111"/>
    </source>
</evidence>
<dbReference type="FunFam" id="1.10.287.950:FF:000001">
    <property type="entry name" value="Methyl-accepting chemotaxis sensory transducer"/>
    <property type="match status" value="1"/>
</dbReference>
<dbReference type="CDD" id="cd00130">
    <property type="entry name" value="PAS"/>
    <property type="match status" value="1"/>
</dbReference>
<feature type="coiled-coil region" evidence="6">
    <location>
        <begin position="872"/>
        <end position="924"/>
    </location>
</feature>
<keyword evidence="6" id="KW-0175">Coiled coil</keyword>
<dbReference type="OrthoDB" id="6433966at2"/>
<dbReference type="InterPro" id="IPR004089">
    <property type="entry name" value="MCPsignal_dom"/>
</dbReference>
<dbReference type="Pfam" id="PF08447">
    <property type="entry name" value="PAS_3"/>
    <property type="match status" value="1"/>
</dbReference>
<dbReference type="InterPro" id="IPR000014">
    <property type="entry name" value="PAS"/>
</dbReference>
<dbReference type="PANTHER" id="PTHR43531:SF14">
    <property type="entry name" value="METHYL-ACCEPTING CHEMOTAXIS PROTEIN I-RELATED"/>
    <property type="match status" value="1"/>
</dbReference>
<dbReference type="PRINTS" id="PR00260">
    <property type="entry name" value="CHEMTRNSDUCR"/>
</dbReference>
<keyword evidence="7" id="KW-0472">Membrane</keyword>
<organism evidence="11 12">
    <name type="scientific">Hydrogenovibrio crunogenus</name>
    <dbReference type="NCBI Taxonomy" id="39765"/>
    <lineage>
        <taxon>Bacteria</taxon>
        <taxon>Pseudomonadati</taxon>
        <taxon>Pseudomonadota</taxon>
        <taxon>Gammaproteobacteria</taxon>
        <taxon>Thiotrichales</taxon>
        <taxon>Piscirickettsiaceae</taxon>
        <taxon>Hydrogenovibrio</taxon>
    </lineage>
</organism>
<dbReference type="Pfam" id="PF00672">
    <property type="entry name" value="HAMP"/>
    <property type="match status" value="1"/>
</dbReference>
<dbReference type="PROSITE" id="PS50885">
    <property type="entry name" value="HAMP"/>
    <property type="match status" value="3"/>
</dbReference>